<evidence type="ECO:0008006" key="3">
    <source>
        <dbReference type="Google" id="ProtNLM"/>
    </source>
</evidence>
<dbReference type="PANTHER" id="PTHR46564">
    <property type="entry name" value="TRANSPOSASE"/>
    <property type="match status" value="1"/>
</dbReference>
<reference evidence="2" key="1">
    <citation type="journal article" date="2014" name="Proc. Natl. Acad. Sci. U.S.A.">
        <title>Extensive sampling of basidiomycete genomes demonstrates inadequacy of the white-rot/brown-rot paradigm for wood decay fungi.</title>
        <authorList>
            <person name="Riley R."/>
            <person name="Salamov A.A."/>
            <person name="Brown D.W."/>
            <person name="Nagy L.G."/>
            <person name="Floudas D."/>
            <person name="Held B.W."/>
            <person name="Levasseur A."/>
            <person name="Lombard V."/>
            <person name="Morin E."/>
            <person name="Otillar R."/>
            <person name="Lindquist E.A."/>
            <person name="Sun H."/>
            <person name="LaButti K.M."/>
            <person name="Schmutz J."/>
            <person name="Jabbour D."/>
            <person name="Luo H."/>
            <person name="Baker S.E."/>
            <person name="Pisabarro A.G."/>
            <person name="Walton J.D."/>
            <person name="Blanchette R.A."/>
            <person name="Henrissat B."/>
            <person name="Martin F."/>
            <person name="Cullen D."/>
            <person name="Hibbett D.S."/>
            <person name="Grigoriev I.V."/>
        </authorList>
    </citation>
    <scope>NUCLEOTIDE SEQUENCE [LARGE SCALE GENOMIC DNA]</scope>
    <source>
        <strain evidence="2">MUCL 33604</strain>
    </source>
</reference>
<dbReference type="SUPFAM" id="SSF46689">
    <property type="entry name" value="Homeodomain-like"/>
    <property type="match status" value="1"/>
</dbReference>
<dbReference type="OrthoDB" id="3255572at2759"/>
<evidence type="ECO:0000313" key="1">
    <source>
        <dbReference type="EMBL" id="KDQ58638.1"/>
    </source>
</evidence>
<accession>A0A067PUY7</accession>
<sequence length="213" mass="23848">MSTDLKESALWLYDQGYVPTDVCDIFGISRSSLSRWQRNIGDYSTVVAPTNYLQGRPCRLDNAMTLDLLSLVEESPELFLDKIQEWLAIVHDAPISLSALHDNIRWFAAAERDDEQRAAWRAHMQANFVASQVVTVDESSKDDWTIFQRYGRSSSGHRATIDAPFVRGQQWSLVAALGVDGYIAAHAVPGSVDGGEFLDFILEEVVSLWCCNC</sequence>
<dbReference type="Proteomes" id="UP000027265">
    <property type="component" value="Unassembled WGS sequence"/>
</dbReference>
<dbReference type="STRING" id="933084.A0A067PUY7"/>
<proteinExistence type="predicted"/>
<gene>
    <name evidence="1" type="ORF">JAAARDRAFT_57538</name>
</gene>
<protein>
    <recommendedName>
        <fullName evidence="3">Tc1-like transposase DDE domain-containing protein</fullName>
    </recommendedName>
</protein>
<dbReference type="InParanoid" id="A0A067PUY7"/>
<dbReference type="EMBL" id="KL197717">
    <property type="protein sequence ID" value="KDQ58638.1"/>
    <property type="molecule type" value="Genomic_DNA"/>
</dbReference>
<organism evidence="1 2">
    <name type="scientific">Jaapia argillacea MUCL 33604</name>
    <dbReference type="NCBI Taxonomy" id="933084"/>
    <lineage>
        <taxon>Eukaryota</taxon>
        <taxon>Fungi</taxon>
        <taxon>Dikarya</taxon>
        <taxon>Basidiomycota</taxon>
        <taxon>Agaricomycotina</taxon>
        <taxon>Agaricomycetes</taxon>
        <taxon>Agaricomycetidae</taxon>
        <taxon>Jaapiales</taxon>
        <taxon>Jaapiaceae</taxon>
        <taxon>Jaapia</taxon>
    </lineage>
</organism>
<dbReference type="PANTHER" id="PTHR46564:SF1">
    <property type="entry name" value="TRANSPOSASE"/>
    <property type="match status" value="1"/>
</dbReference>
<evidence type="ECO:0000313" key="2">
    <source>
        <dbReference type="Proteomes" id="UP000027265"/>
    </source>
</evidence>
<dbReference type="HOGENOM" id="CLU_056788_1_6_1"/>
<keyword evidence="2" id="KW-1185">Reference proteome</keyword>
<dbReference type="AlphaFoldDB" id="A0A067PUY7"/>
<name>A0A067PUY7_9AGAM</name>
<dbReference type="InterPro" id="IPR009057">
    <property type="entry name" value="Homeodomain-like_sf"/>
</dbReference>